<dbReference type="InterPro" id="IPR050373">
    <property type="entry name" value="Fibrinogen_C-term_domain"/>
</dbReference>
<feature type="domain" description="Fibrinogen C-terminal" evidence="2">
    <location>
        <begin position="18"/>
        <end position="237"/>
    </location>
</feature>
<dbReference type="EMBL" id="EAAA01002391">
    <property type="status" value="NOT_ANNOTATED_CDS"/>
    <property type="molecule type" value="Genomic_DNA"/>
</dbReference>
<dbReference type="FunFam" id="3.90.215.10:FF:000001">
    <property type="entry name" value="Tenascin isoform 1"/>
    <property type="match status" value="1"/>
</dbReference>
<dbReference type="Ensembl" id="ENSCINT00000033773.1">
    <property type="protein sequence ID" value="ENSCINP00000035124.1"/>
    <property type="gene ID" value="ENSCING00000000142.3"/>
</dbReference>
<proteinExistence type="predicted"/>
<dbReference type="InterPro" id="IPR036056">
    <property type="entry name" value="Fibrinogen-like_C"/>
</dbReference>
<dbReference type="OMA" id="WWHIACH"/>
<sequence length="247" mass="28456">MNELSAVVQQYRNLVESIQNATFPPSCRYVPFKPLWQKPVYTIFPFGNTNQGIEVACDVITDGGGWMIIQRRIDGSEEFYRNWNDYVTGFGKINSEYWIGMDTIYNLTNSGNYELRVDMEDFQGNTAYAKYRNFRLLDRIYYTVWISGYSGTAGDSMEINGRKFSTKDRDNDGISGSNCAVLYRGAWWHIACHGANPNGIYYTAGQTPTRARGIIWYSWKGWFESMKSIEMKIRLKKAKVKKPLFGS</sequence>
<dbReference type="GeneTree" id="ENSGT00940000163482"/>
<dbReference type="SMART" id="SM00186">
    <property type="entry name" value="FBG"/>
    <property type="match status" value="1"/>
</dbReference>
<reference evidence="4" key="1">
    <citation type="journal article" date="2002" name="Science">
        <title>The draft genome of Ciona intestinalis: insights into chordate and vertebrate origins.</title>
        <authorList>
            <person name="Dehal P."/>
            <person name="Satou Y."/>
            <person name="Campbell R.K."/>
            <person name="Chapman J."/>
            <person name="Degnan B."/>
            <person name="De Tomaso A."/>
            <person name="Davidson B."/>
            <person name="Di Gregorio A."/>
            <person name="Gelpke M."/>
            <person name="Goodstein D.M."/>
            <person name="Harafuji N."/>
            <person name="Hastings K.E."/>
            <person name="Ho I."/>
            <person name="Hotta K."/>
            <person name="Huang W."/>
            <person name="Kawashima T."/>
            <person name="Lemaire P."/>
            <person name="Martinez D."/>
            <person name="Meinertzhagen I.A."/>
            <person name="Necula S."/>
            <person name="Nonaka M."/>
            <person name="Putnam N."/>
            <person name="Rash S."/>
            <person name="Saiga H."/>
            <person name="Satake M."/>
            <person name="Terry A."/>
            <person name="Yamada L."/>
            <person name="Wang H.G."/>
            <person name="Awazu S."/>
            <person name="Azumi K."/>
            <person name="Boore J."/>
            <person name="Branno M."/>
            <person name="Chin-Bow S."/>
            <person name="DeSantis R."/>
            <person name="Doyle S."/>
            <person name="Francino P."/>
            <person name="Keys D.N."/>
            <person name="Haga S."/>
            <person name="Hayashi H."/>
            <person name="Hino K."/>
            <person name="Imai K.S."/>
            <person name="Inaba K."/>
            <person name="Kano S."/>
            <person name="Kobayashi K."/>
            <person name="Kobayashi M."/>
            <person name="Lee B.I."/>
            <person name="Makabe K.W."/>
            <person name="Manohar C."/>
            <person name="Matassi G."/>
            <person name="Medina M."/>
            <person name="Mochizuki Y."/>
            <person name="Mount S."/>
            <person name="Morishita T."/>
            <person name="Miura S."/>
            <person name="Nakayama A."/>
            <person name="Nishizaka S."/>
            <person name="Nomoto H."/>
            <person name="Ohta F."/>
            <person name="Oishi K."/>
            <person name="Rigoutsos I."/>
            <person name="Sano M."/>
            <person name="Sasaki A."/>
            <person name="Sasakura Y."/>
            <person name="Shoguchi E."/>
            <person name="Shin-i T."/>
            <person name="Spagnuolo A."/>
            <person name="Stainier D."/>
            <person name="Suzuki M.M."/>
            <person name="Tassy O."/>
            <person name="Takatori N."/>
            <person name="Tokuoka M."/>
            <person name="Yagi K."/>
            <person name="Yoshizaki F."/>
            <person name="Wada S."/>
            <person name="Zhang C."/>
            <person name="Hyatt P.D."/>
            <person name="Larimer F."/>
            <person name="Detter C."/>
            <person name="Doggett N."/>
            <person name="Glavina T."/>
            <person name="Hawkins T."/>
            <person name="Richardson P."/>
            <person name="Lucas S."/>
            <person name="Kohara Y."/>
            <person name="Levine M."/>
            <person name="Satoh N."/>
            <person name="Rokhsar D.S."/>
        </authorList>
    </citation>
    <scope>NUCLEOTIDE SEQUENCE [LARGE SCALE GENOMIC DNA]</scope>
</reference>
<protein>
    <recommendedName>
        <fullName evidence="2">Fibrinogen C-terminal domain-containing protein</fullName>
    </recommendedName>
</protein>
<keyword evidence="4" id="KW-1185">Reference proteome</keyword>
<dbReference type="CDD" id="cd00087">
    <property type="entry name" value="FReD"/>
    <property type="match status" value="1"/>
</dbReference>
<reference evidence="3" key="4">
    <citation type="submission" date="2025-09" db="UniProtKB">
        <authorList>
            <consortium name="Ensembl"/>
        </authorList>
    </citation>
    <scope>IDENTIFICATION</scope>
</reference>
<evidence type="ECO:0000313" key="4">
    <source>
        <dbReference type="Proteomes" id="UP000008144"/>
    </source>
</evidence>
<dbReference type="PROSITE" id="PS51406">
    <property type="entry name" value="FIBRINOGEN_C_2"/>
    <property type="match status" value="1"/>
</dbReference>
<dbReference type="SUPFAM" id="SSF56496">
    <property type="entry name" value="Fibrinogen C-terminal domain-like"/>
    <property type="match status" value="1"/>
</dbReference>
<dbReference type="PANTHER" id="PTHR19143:SF458">
    <property type="entry name" value="FIBRINOGEN C-TERMINAL DOMAIN-CONTAINING PROTEIN-RELATED"/>
    <property type="match status" value="1"/>
</dbReference>
<dbReference type="GO" id="GO:0005615">
    <property type="term" value="C:extracellular space"/>
    <property type="evidence" value="ECO:0000318"/>
    <property type="project" value="GO_Central"/>
</dbReference>
<keyword evidence="1" id="KW-1015">Disulfide bond</keyword>
<dbReference type="Proteomes" id="UP000008144">
    <property type="component" value="Chromosome 7"/>
</dbReference>
<evidence type="ECO:0000313" key="3">
    <source>
        <dbReference type="Ensembl" id="ENSCINP00000035124.1"/>
    </source>
</evidence>
<reference evidence="3" key="2">
    <citation type="journal article" date="2008" name="Genome Biol.">
        <title>Improved genome assembly and evidence-based global gene model set for the chordate Ciona intestinalis: new insight into intron and operon populations.</title>
        <authorList>
            <person name="Satou Y."/>
            <person name="Mineta K."/>
            <person name="Ogasawara M."/>
            <person name="Sasakura Y."/>
            <person name="Shoguchi E."/>
            <person name="Ueno K."/>
            <person name="Yamada L."/>
            <person name="Matsumoto J."/>
            <person name="Wasserscheid J."/>
            <person name="Dewar K."/>
            <person name="Wiley G.B."/>
            <person name="Macmil S.L."/>
            <person name="Roe B.A."/>
            <person name="Zeller R.W."/>
            <person name="Hastings K.E."/>
            <person name="Lemaire P."/>
            <person name="Lindquist E."/>
            <person name="Endo T."/>
            <person name="Hotta K."/>
            <person name="Inaba K."/>
        </authorList>
    </citation>
    <scope>NUCLEOTIDE SEQUENCE [LARGE SCALE GENOMIC DNA]</scope>
    <source>
        <strain evidence="3">wild type</strain>
    </source>
</reference>
<dbReference type="STRING" id="7719.ENSCINP00000035124"/>
<dbReference type="AlphaFoldDB" id="H2XZP0"/>
<name>H2XZP0_CIOIN</name>
<dbReference type="InParanoid" id="H2XZP0"/>
<evidence type="ECO:0000256" key="1">
    <source>
        <dbReference type="ARBA" id="ARBA00023157"/>
    </source>
</evidence>
<evidence type="ECO:0000259" key="2">
    <source>
        <dbReference type="PROSITE" id="PS51406"/>
    </source>
</evidence>
<dbReference type="Pfam" id="PF00147">
    <property type="entry name" value="Fibrinogen_C"/>
    <property type="match status" value="1"/>
</dbReference>
<dbReference type="PANTHER" id="PTHR19143">
    <property type="entry name" value="FIBRINOGEN/TENASCIN/ANGIOPOEITIN"/>
    <property type="match status" value="1"/>
</dbReference>
<dbReference type="InterPro" id="IPR002181">
    <property type="entry name" value="Fibrinogen_a/b/g_C_dom"/>
</dbReference>
<dbReference type="InterPro" id="IPR014716">
    <property type="entry name" value="Fibrinogen_a/b/g_C_1"/>
</dbReference>
<reference evidence="3" key="3">
    <citation type="submission" date="2025-08" db="UniProtKB">
        <authorList>
            <consortium name="Ensembl"/>
        </authorList>
    </citation>
    <scope>IDENTIFICATION</scope>
</reference>
<accession>H2XZP0</accession>
<organism evidence="3 4">
    <name type="scientific">Ciona intestinalis</name>
    <name type="common">Transparent sea squirt</name>
    <name type="synonym">Ascidia intestinalis</name>
    <dbReference type="NCBI Taxonomy" id="7719"/>
    <lineage>
        <taxon>Eukaryota</taxon>
        <taxon>Metazoa</taxon>
        <taxon>Chordata</taxon>
        <taxon>Tunicata</taxon>
        <taxon>Ascidiacea</taxon>
        <taxon>Phlebobranchia</taxon>
        <taxon>Cionidae</taxon>
        <taxon>Ciona</taxon>
    </lineage>
</organism>
<dbReference type="Gene3D" id="3.90.215.10">
    <property type="entry name" value="Gamma Fibrinogen, chain A, domain 1"/>
    <property type="match status" value="1"/>
</dbReference>